<keyword evidence="9" id="KW-1133">Transmembrane helix</keyword>
<dbReference type="Gene3D" id="3.30.565.10">
    <property type="entry name" value="Histidine kinase-like ATPase, C-terminal domain"/>
    <property type="match status" value="1"/>
</dbReference>
<feature type="transmembrane region" description="Helical" evidence="9">
    <location>
        <begin position="222"/>
        <end position="243"/>
    </location>
</feature>
<dbReference type="SMART" id="SM00387">
    <property type="entry name" value="HATPase_c"/>
    <property type="match status" value="1"/>
</dbReference>
<dbReference type="SUPFAM" id="SSF55781">
    <property type="entry name" value="GAF domain-like"/>
    <property type="match status" value="1"/>
</dbReference>
<dbReference type="Gene3D" id="2.30.42.10">
    <property type="match status" value="1"/>
</dbReference>
<keyword evidence="6" id="KW-0418">Kinase</keyword>
<feature type="transmembrane region" description="Helical" evidence="9">
    <location>
        <begin position="153"/>
        <end position="173"/>
    </location>
</feature>
<dbReference type="InterPro" id="IPR050482">
    <property type="entry name" value="Sensor_HK_TwoCompSys"/>
</dbReference>
<dbReference type="CDD" id="cd16917">
    <property type="entry name" value="HATPase_UhpB-NarQ-NarX-like"/>
    <property type="match status" value="1"/>
</dbReference>
<keyword evidence="9" id="KW-0472">Membrane</keyword>
<dbReference type="Pfam" id="PF07730">
    <property type="entry name" value="HisKA_3"/>
    <property type="match status" value="1"/>
</dbReference>
<dbReference type="EC" id="2.7.13.3" evidence="2"/>
<accession>A0A8J3VGZ4</accession>
<dbReference type="InterPro" id="IPR003594">
    <property type="entry name" value="HATPase_dom"/>
</dbReference>
<dbReference type="Gene3D" id="1.20.5.1930">
    <property type="match status" value="1"/>
</dbReference>
<organism evidence="11 12">
    <name type="scientific">Rhizocola hellebori</name>
    <dbReference type="NCBI Taxonomy" id="1392758"/>
    <lineage>
        <taxon>Bacteria</taxon>
        <taxon>Bacillati</taxon>
        <taxon>Actinomycetota</taxon>
        <taxon>Actinomycetes</taxon>
        <taxon>Micromonosporales</taxon>
        <taxon>Micromonosporaceae</taxon>
        <taxon>Rhizocola</taxon>
    </lineage>
</organism>
<reference evidence="11" key="1">
    <citation type="submission" date="2021-01" db="EMBL/GenBank/DDBJ databases">
        <title>Whole genome shotgun sequence of Rhizocola hellebori NBRC 109834.</title>
        <authorList>
            <person name="Komaki H."/>
            <person name="Tamura T."/>
        </authorList>
    </citation>
    <scope>NUCLEOTIDE SEQUENCE</scope>
    <source>
        <strain evidence="11">NBRC 109834</strain>
    </source>
</reference>
<dbReference type="InterPro" id="IPR011712">
    <property type="entry name" value="Sig_transdc_His_kin_sub3_dim/P"/>
</dbReference>
<keyword evidence="7" id="KW-0067">ATP-binding</keyword>
<comment type="caution">
    <text evidence="11">The sequence shown here is derived from an EMBL/GenBank/DDBJ whole genome shotgun (WGS) entry which is preliminary data.</text>
</comment>
<evidence type="ECO:0000256" key="6">
    <source>
        <dbReference type="ARBA" id="ARBA00022777"/>
    </source>
</evidence>
<feature type="transmembrane region" description="Helical" evidence="9">
    <location>
        <begin position="387"/>
        <end position="403"/>
    </location>
</feature>
<feature type="transmembrane region" description="Helical" evidence="9">
    <location>
        <begin position="12"/>
        <end position="32"/>
    </location>
</feature>
<feature type="transmembrane region" description="Helical" evidence="9">
    <location>
        <begin position="323"/>
        <end position="344"/>
    </location>
</feature>
<evidence type="ECO:0000313" key="12">
    <source>
        <dbReference type="Proteomes" id="UP000612899"/>
    </source>
</evidence>
<keyword evidence="9" id="KW-0812">Transmembrane</keyword>
<name>A0A8J3VGZ4_9ACTN</name>
<protein>
    <recommendedName>
        <fullName evidence="2">histidine kinase</fullName>
        <ecNumber evidence="2">2.7.13.3</ecNumber>
    </recommendedName>
</protein>
<dbReference type="RefSeq" id="WP_203910690.1">
    <property type="nucleotide sequence ID" value="NZ_BONY01000031.1"/>
</dbReference>
<evidence type="ECO:0000256" key="3">
    <source>
        <dbReference type="ARBA" id="ARBA00022553"/>
    </source>
</evidence>
<evidence type="ECO:0000313" key="11">
    <source>
        <dbReference type="EMBL" id="GIH06879.1"/>
    </source>
</evidence>
<evidence type="ECO:0000256" key="2">
    <source>
        <dbReference type="ARBA" id="ARBA00012438"/>
    </source>
</evidence>
<dbReference type="PANTHER" id="PTHR24421:SF10">
    <property type="entry name" value="NITRATE_NITRITE SENSOR PROTEIN NARQ"/>
    <property type="match status" value="1"/>
</dbReference>
<feature type="transmembrane region" description="Helical" evidence="9">
    <location>
        <begin position="185"/>
        <end position="210"/>
    </location>
</feature>
<dbReference type="Pfam" id="PF02518">
    <property type="entry name" value="HATPase_c"/>
    <property type="match status" value="1"/>
</dbReference>
<dbReference type="InterPro" id="IPR036034">
    <property type="entry name" value="PDZ_sf"/>
</dbReference>
<evidence type="ECO:0000259" key="10">
    <source>
        <dbReference type="SMART" id="SM00387"/>
    </source>
</evidence>
<keyword evidence="5" id="KW-0547">Nucleotide-binding</keyword>
<feature type="transmembrane region" description="Helical" evidence="9">
    <location>
        <begin position="291"/>
        <end position="311"/>
    </location>
</feature>
<evidence type="ECO:0000256" key="7">
    <source>
        <dbReference type="ARBA" id="ARBA00022840"/>
    </source>
</evidence>
<evidence type="ECO:0000256" key="8">
    <source>
        <dbReference type="ARBA" id="ARBA00023012"/>
    </source>
</evidence>
<evidence type="ECO:0000256" key="9">
    <source>
        <dbReference type="SAM" id="Phobius"/>
    </source>
</evidence>
<dbReference type="SUPFAM" id="SSF50156">
    <property type="entry name" value="PDZ domain-like"/>
    <property type="match status" value="1"/>
</dbReference>
<proteinExistence type="predicted"/>
<keyword evidence="8" id="KW-0902">Two-component regulatory system</keyword>
<comment type="catalytic activity">
    <reaction evidence="1">
        <text>ATP + protein L-histidine = ADP + protein N-phospho-L-histidine.</text>
        <dbReference type="EC" id="2.7.13.3"/>
    </reaction>
</comment>
<feature type="transmembrane region" description="Helical" evidence="9">
    <location>
        <begin position="255"/>
        <end position="279"/>
    </location>
</feature>
<dbReference type="GO" id="GO:0016020">
    <property type="term" value="C:membrane"/>
    <property type="evidence" value="ECO:0007669"/>
    <property type="project" value="InterPro"/>
</dbReference>
<feature type="transmembrane region" description="Helical" evidence="9">
    <location>
        <begin position="356"/>
        <end position="381"/>
    </location>
</feature>
<feature type="domain" description="Histidine kinase/HSP90-like ATPase" evidence="10">
    <location>
        <begin position="650"/>
        <end position="740"/>
    </location>
</feature>
<dbReference type="EMBL" id="BONY01000031">
    <property type="protein sequence ID" value="GIH06879.1"/>
    <property type="molecule type" value="Genomic_DNA"/>
</dbReference>
<dbReference type="GO" id="GO:0000155">
    <property type="term" value="F:phosphorelay sensor kinase activity"/>
    <property type="evidence" value="ECO:0007669"/>
    <property type="project" value="InterPro"/>
</dbReference>
<dbReference type="SUPFAM" id="SSF55874">
    <property type="entry name" value="ATPase domain of HSP90 chaperone/DNA topoisomerase II/histidine kinase"/>
    <property type="match status" value="1"/>
</dbReference>
<keyword evidence="4" id="KW-0808">Transferase</keyword>
<dbReference type="GO" id="GO:0005524">
    <property type="term" value="F:ATP binding"/>
    <property type="evidence" value="ECO:0007669"/>
    <property type="project" value="UniProtKB-KW"/>
</dbReference>
<dbReference type="InterPro" id="IPR036890">
    <property type="entry name" value="HATPase_C_sf"/>
</dbReference>
<gene>
    <name evidence="11" type="ORF">Rhe02_49460</name>
</gene>
<dbReference type="AlphaFoldDB" id="A0A8J3VGZ4"/>
<dbReference type="Proteomes" id="UP000612899">
    <property type="component" value="Unassembled WGS sequence"/>
</dbReference>
<evidence type="ECO:0000256" key="1">
    <source>
        <dbReference type="ARBA" id="ARBA00000085"/>
    </source>
</evidence>
<keyword evidence="3" id="KW-0597">Phosphoprotein</keyword>
<sequence length="741" mass="79623">MEATPQRRERRARNIAVVVLAACAPIVLLVFARLGAPADGTATFPSAPPWGDGVVLADVTSQPGDLRPGDRVVAVDGVALRTWVADPPATAFRVGQVLRYQVIRDGQPRTVEVVLMPYPLVRKVVDNAALHPLLIALLAVAGFVFLRRPDDPAARALLAVAALVPLGLTAFPYSTQVIDVVTGRLWPLVVADTASLLMWGAVLHFTFVFPRPSGLVARHRRLAAAVAYLLPAVLYLANLARTLPGATGALERTGLLVTISVPAANVIPFAAAAVMVLSYRAARDRATRQRLAWVFAAFGFGLACYLGLGRLPEWLNGTPLVPWAWQTLFFLPVPLALGAAVLRYRLFDLEIFLRRSLIYGALTGTLILIYFGAAAAFGALLGTPVQVGPLLAGGIVIGLVLSLRERLRRMVIRLIFGDRDDPDEVVRQLSQRLEATASADSILHNVAQTLARALRLPYVSVELSGTEPRTASHGRPAGNPVTVQLTHRGEHVGQLVLDSGPIREPFGPDDRRLLDGLARQVGVTAHNLLLTVRLQRSLERVVAAREEERRRLRRDIHDGLGPVMASGGMRLELARALLRTDPDAAQAVLADLATTQQQALTDLRRLVEGLRPPVLDQLGLVGAVRQRADRFTGLAVTVEAAADLEPLPAAVEVAAYHIVSEALTNVVRHAGAHACAVRLWRDEGLRVEVSDDGVGLAESYRAGTGLLSIRERAAELGGEADAAPRAQGGTQIRARIPLPRA</sequence>
<evidence type="ECO:0000256" key="5">
    <source>
        <dbReference type="ARBA" id="ARBA00022741"/>
    </source>
</evidence>
<keyword evidence="12" id="KW-1185">Reference proteome</keyword>
<feature type="transmembrane region" description="Helical" evidence="9">
    <location>
        <begin position="128"/>
        <end position="146"/>
    </location>
</feature>
<dbReference type="PANTHER" id="PTHR24421">
    <property type="entry name" value="NITRATE/NITRITE SENSOR PROTEIN NARX-RELATED"/>
    <property type="match status" value="1"/>
</dbReference>
<dbReference type="GO" id="GO:0046983">
    <property type="term" value="F:protein dimerization activity"/>
    <property type="evidence" value="ECO:0007669"/>
    <property type="project" value="InterPro"/>
</dbReference>
<evidence type="ECO:0000256" key="4">
    <source>
        <dbReference type="ARBA" id="ARBA00022679"/>
    </source>
</evidence>